<dbReference type="GO" id="GO:0051536">
    <property type="term" value="F:iron-sulfur cluster binding"/>
    <property type="evidence" value="ECO:0007669"/>
    <property type="project" value="UniProtKB-KW"/>
</dbReference>
<keyword evidence="2" id="KW-0408">Iron</keyword>
<proteinExistence type="predicted"/>
<dbReference type="RefSeq" id="WP_110939981.1">
    <property type="nucleotide sequence ID" value="NZ_FQZV01000008.1"/>
</dbReference>
<evidence type="ECO:0000313" key="5">
    <source>
        <dbReference type="Proteomes" id="UP000184536"/>
    </source>
</evidence>
<evidence type="ECO:0000313" key="4">
    <source>
        <dbReference type="EMBL" id="SHI83000.1"/>
    </source>
</evidence>
<dbReference type="Proteomes" id="UP000184536">
    <property type="component" value="Unassembled WGS sequence"/>
</dbReference>
<dbReference type="EMBL" id="FQZV01000008">
    <property type="protein sequence ID" value="SHI83000.1"/>
    <property type="molecule type" value="Genomic_DNA"/>
</dbReference>
<evidence type="ECO:0000256" key="2">
    <source>
        <dbReference type="ARBA" id="ARBA00023004"/>
    </source>
</evidence>
<dbReference type="AlphaFoldDB" id="A0A1M6ECG3"/>
<dbReference type="GO" id="GO:0046872">
    <property type="term" value="F:metal ion binding"/>
    <property type="evidence" value="ECO:0007669"/>
    <property type="project" value="UniProtKB-KW"/>
</dbReference>
<gene>
    <name evidence="4" type="ORF">SAMN02745975_00696</name>
</gene>
<keyword evidence="1" id="KW-0479">Metal-binding</keyword>
<organism evidence="4 5">
    <name type="scientific">Geosporobacter subterraneus DSM 17957</name>
    <dbReference type="NCBI Taxonomy" id="1121919"/>
    <lineage>
        <taxon>Bacteria</taxon>
        <taxon>Bacillati</taxon>
        <taxon>Bacillota</taxon>
        <taxon>Clostridia</taxon>
        <taxon>Peptostreptococcales</taxon>
        <taxon>Thermotaleaceae</taxon>
        <taxon>Geosporobacter</taxon>
    </lineage>
</organism>
<dbReference type="InterPro" id="IPR040086">
    <property type="entry name" value="MJ0683-like"/>
</dbReference>
<sequence>MEREIFAKNILTRVKEPKKCFNAHYNMNLYRGWEHGCIYCDSRSQCYGIECFDRVQIKINALDILEKDLRSKRKKALIGTGSISDPYTPIEKDVQLTIKVHALHELYTDTEAR</sequence>
<accession>A0A1M6ECG3</accession>
<protein>
    <submittedName>
        <fullName evidence="4">Uncharacterized protein</fullName>
    </submittedName>
</protein>
<reference evidence="5" key="1">
    <citation type="submission" date="2016-11" db="EMBL/GenBank/DDBJ databases">
        <authorList>
            <person name="Varghese N."/>
            <person name="Submissions S."/>
        </authorList>
    </citation>
    <scope>NUCLEOTIDE SEQUENCE [LARGE SCALE GENOMIC DNA]</scope>
    <source>
        <strain evidence="5">DSM 17957</strain>
    </source>
</reference>
<dbReference type="OrthoDB" id="9785699at2"/>
<dbReference type="PANTHER" id="PTHR43432">
    <property type="entry name" value="SLR0285 PROTEIN"/>
    <property type="match status" value="1"/>
</dbReference>
<keyword evidence="3" id="KW-0411">Iron-sulfur</keyword>
<evidence type="ECO:0000256" key="3">
    <source>
        <dbReference type="ARBA" id="ARBA00023014"/>
    </source>
</evidence>
<dbReference type="STRING" id="1121919.SAMN02745975_00696"/>
<name>A0A1M6ECG3_9FIRM</name>
<dbReference type="PANTHER" id="PTHR43432:SF3">
    <property type="entry name" value="SLR0285 PROTEIN"/>
    <property type="match status" value="1"/>
</dbReference>
<keyword evidence="5" id="KW-1185">Reference proteome</keyword>
<evidence type="ECO:0000256" key="1">
    <source>
        <dbReference type="ARBA" id="ARBA00022723"/>
    </source>
</evidence>